<comment type="subcellular location">
    <subcellularLocation>
        <location evidence="1">Nucleus</location>
    </subcellularLocation>
</comment>
<evidence type="ECO:0000256" key="1">
    <source>
        <dbReference type="ARBA" id="ARBA00004123"/>
    </source>
</evidence>
<dbReference type="EMBL" id="MLGG01000010">
    <property type="protein sequence ID" value="KAK1461700.1"/>
    <property type="molecule type" value="Genomic_DNA"/>
</dbReference>
<dbReference type="InterPro" id="IPR000637">
    <property type="entry name" value="HMGI/Y_DNA-bd_CS"/>
</dbReference>
<feature type="compositionally biased region" description="Basic and acidic residues" evidence="3">
    <location>
        <begin position="379"/>
        <end position="389"/>
    </location>
</feature>
<accession>A0AAI9XW38</accession>
<dbReference type="PRINTS" id="PR00929">
    <property type="entry name" value="ATHOOK"/>
</dbReference>
<feature type="compositionally biased region" description="Polar residues" evidence="3">
    <location>
        <begin position="360"/>
        <end position="369"/>
    </location>
</feature>
<proteinExistence type="predicted"/>
<evidence type="ECO:0000256" key="2">
    <source>
        <dbReference type="ARBA" id="ARBA00023242"/>
    </source>
</evidence>
<feature type="compositionally biased region" description="Basic residues" evidence="3">
    <location>
        <begin position="416"/>
        <end position="425"/>
    </location>
</feature>
<evidence type="ECO:0000313" key="5">
    <source>
        <dbReference type="Proteomes" id="UP001239795"/>
    </source>
</evidence>
<dbReference type="GO" id="GO:0006355">
    <property type="term" value="P:regulation of DNA-templated transcription"/>
    <property type="evidence" value="ECO:0007669"/>
    <property type="project" value="InterPro"/>
</dbReference>
<evidence type="ECO:0008006" key="6">
    <source>
        <dbReference type="Google" id="ProtNLM"/>
    </source>
</evidence>
<evidence type="ECO:0000256" key="3">
    <source>
        <dbReference type="SAM" id="MobiDB-lite"/>
    </source>
</evidence>
<feature type="compositionally biased region" description="Acidic residues" evidence="3">
    <location>
        <begin position="53"/>
        <end position="62"/>
    </location>
</feature>
<organism evidence="4 5">
    <name type="scientific">Colletotrichum melonis</name>
    <dbReference type="NCBI Taxonomy" id="1209925"/>
    <lineage>
        <taxon>Eukaryota</taxon>
        <taxon>Fungi</taxon>
        <taxon>Dikarya</taxon>
        <taxon>Ascomycota</taxon>
        <taxon>Pezizomycotina</taxon>
        <taxon>Sordariomycetes</taxon>
        <taxon>Hypocreomycetidae</taxon>
        <taxon>Glomerellales</taxon>
        <taxon>Glomerellaceae</taxon>
        <taxon>Colletotrichum</taxon>
        <taxon>Colletotrichum acutatum species complex</taxon>
    </lineage>
</organism>
<feature type="compositionally biased region" description="Basic and acidic residues" evidence="3">
    <location>
        <begin position="399"/>
        <end position="410"/>
    </location>
</feature>
<keyword evidence="2" id="KW-0539">Nucleus</keyword>
<gene>
    <name evidence="4" type="ORF">CMEL01_14654</name>
</gene>
<feature type="compositionally biased region" description="Basic residues" evidence="3">
    <location>
        <begin position="537"/>
        <end position="547"/>
    </location>
</feature>
<reference evidence="4 5" key="1">
    <citation type="submission" date="2016-10" db="EMBL/GenBank/DDBJ databases">
        <title>The genome sequence of Colletotrichum fioriniae PJ7.</title>
        <authorList>
            <person name="Baroncelli R."/>
        </authorList>
    </citation>
    <scope>NUCLEOTIDE SEQUENCE [LARGE SCALE GENOMIC DNA]</scope>
    <source>
        <strain evidence="4">Col 31</strain>
    </source>
</reference>
<sequence length="583" mass="66209">MPRYLDRLQLGRALRDHANPLLEALAANDNLHAHYLKRFESDEPPQYNSDTSSEYDEDDAPAEDPRELIERPLDDDDIKWIAFAMGPQITPGQLYRAEAKREEKRIWDQCPGPVFYKPKGIRRQAIVVRHNMKKHWEKLGIWNPAWGFAGRNVQPNDDPSKWRWKWEQENGQDTDGQRVQEDLITRTLLSRKDLRRGEHVPVEPQPSLVEGATAHEAESFLTSRPWFLYKLEITEEKQRADRVSFKDQYKLPQGSCVDHVIERWKARGDWKDQYDEDGVTSWRWGHESPSPEPEDLTPIQNMRESDSLDASVMDFTPSELDELEVNELPWDEQPETYWVTPKGMERMPGFPGEMPKSHSADYSSPQMHISRSARTEALGSRKEGPEKRGARNRLSADASAEKPPEPREPALSHPPQKARRGRPRRTQNETTITHDHDKSSFAPRRSARIAGTKRPAESATTEAAPSKRPRGRKPSDAGHPTGSESMPTKKRSAPIRLPAGGETKAAPKRGRGRPKMEAPEPAPTKTTIKGQPGQARGRGRGRGRSSKKGSEPEPLQESPPKRGRGRARKENPAAMHSSISKKK</sequence>
<dbReference type="AlphaFoldDB" id="A0AAI9XW38"/>
<dbReference type="PROSITE" id="PS00354">
    <property type="entry name" value="HMGI_Y"/>
    <property type="match status" value="1"/>
</dbReference>
<dbReference type="Proteomes" id="UP001239795">
    <property type="component" value="Unassembled WGS sequence"/>
</dbReference>
<feature type="region of interest" description="Disordered" evidence="3">
    <location>
        <begin position="38"/>
        <end position="63"/>
    </location>
</feature>
<feature type="region of interest" description="Disordered" evidence="3">
    <location>
        <begin position="341"/>
        <end position="583"/>
    </location>
</feature>
<dbReference type="InterPro" id="IPR017956">
    <property type="entry name" value="AT_hook_DNA-bd_motif"/>
</dbReference>
<dbReference type="GO" id="GO:0005634">
    <property type="term" value="C:nucleus"/>
    <property type="evidence" value="ECO:0007669"/>
    <property type="project" value="UniProtKB-SubCell"/>
</dbReference>
<name>A0AAI9XW38_9PEZI</name>
<evidence type="ECO:0000313" key="4">
    <source>
        <dbReference type="EMBL" id="KAK1461700.1"/>
    </source>
</evidence>
<dbReference type="GO" id="GO:0003677">
    <property type="term" value="F:DNA binding"/>
    <property type="evidence" value="ECO:0007669"/>
    <property type="project" value="InterPro"/>
</dbReference>
<protein>
    <recommendedName>
        <fullName evidence="6">AT hook domain-containing protein</fullName>
    </recommendedName>
</protein>
<comment type="caution">
    <text evidence="4">The sequence shown here is derived from an EMBL/GenBank/DDBJ whole genome shotgun (WGS) entry which is preliminary data.</text>
</comment>
<keyword evidence="5" id="KW-1185">Reference proteome</keyword>
<dbReference type="SMART" id="SM00384">
    <property type="entry name" value="AT_hook"/>
    <property type="match status" value="4"/>
</dbReference>